<dbReference type="RefSeq" id="WP_006274928.1">
    <property type="nucleotide sequence ID" value="NZ_GL883080.1"/>
</dbReference>
<evidence type="ECO:0000313" key="3">
    <source>
        <dbReference type="EMBL" id="EGF89733.1"/>
    </source>
</evidence>
<name>F4QSL3_9CAUL</name>
<evidence type="ECO:0000259" key="2">
    <source>
        <dbReference type="Pfam" id="PF19051"/>
    </source>
</evidence>
<dbReference type="eggNOG" id="COG0673">
    <property type="taxonomic scope" value="Bacteria"/>
</dbReference>
<dbReference type="STRING" id="715226.ABI_41560"/>
<dbReference type="InterPro" id="IPR000683">
    <property type="entry name" value="Gfo/Idh/MocA-like_OxRdtase_N"/>
</dbReference>
<keyword evidence="4" id="KW-1185">Reference proteome</keyword>
<dbReference type="PANTHER" id="PTHR43818">
    <property type="entry name" value="BCDNA.GH03377"/>
    <property type="match status" value="1"/>
</dbReference>
<dbReference type="Pfam" id="PF01408">
    <property type="entry name" value="GFO_IDH_MocA"/>
    <property type="match status" value="1"/>
</dbReference>
<dbReference type="Pfam" id="PF19051">
    <property type="entry name" value="GFO_IDH_MocA_C2"/>
    <property type="match status" value="1"/>
</dbReference>
<dbReference type="InterPro" id="IPR036291">
    <property type="entry name" value="NAD(P)-bd_dom_sf"/>
</dbReference>
<dbReference type="SUPFAM" id="SSF51735">
    <property type="entry name" value="NAD(P)-binding Rossmann-fold domains"/>
    <property type="match status" value="1"/>
</dbReference>
<reference evidence="4" key="1">
    <citation type="submission" date="2011-03" db="EMBL/GenBank/DDBJ databases">
        <title>Draft genome sequence of Brevundimonas diminuta.</title>
        <authorList>
            <person name="Brown P.J.B."/>
            <person name="Buechlein A."/>
            <person name="Hemmerich C."/>
            <person name="Brun Y.V."/>
        </authorList>
    </citation>
    <scope>NUCLEOTIDE SEQUENCE [LARGE SCALE GENOMIC DNA]</scope>
    <source>
        <strain evidence="4">C19</strain>
    </source>
</reference>
<evidence type="ECO:0000313" key="4">
    <source>
        <dbReference type="Proteomes" id="UP000006512"/>
    </source>
</evidence>
<dbReference type="Gene3D" id="3.30.360.10">
    <property type="entry name" value="Dihydrodipicolinate Reductase, domain 2"/>
    <property type="match status" value="1"/>
</dbReference>
<dbReference type="InterPro" id="IPR006311">
    <property type="entry name" value="TAT_signal"/>
</dbReference>
<dbReference type="OrthoDB" id="9792935at2"/>
<organism evidence="3 4">
    <name type="scientific">Asticcacaulis biprosthecium C19</name>
    <dbReference type="NCBI Taxonomy" id="715226"/>
    <lineage>
        <taxon>Bacteria</taxon>
        <taxon>Pseudomonadati</taxon>
        <taxon>Pseudomonadota</taxon>
        <taxon>Alphaproteobacteria</taxon>
        <taxon>Caulobacterales</taxon>
        <taxon>Caulobacteraceae</taxon>
        <taxon>Asticcacaulis</taxon>
    </lineage>
</organism>
<gene>
    <name evidence="3" type="ORF">ABI_41560</name>
</gene>
<sequence length="434" mass="47415">MQDLSRRTLLGASTAAAFAATYAGRAKAAPSDTVRVGVIGVKGMGWANMKAHLEVPGVEVVTLCDIDDNVLATRGTEFQTLTGKAPRIERDYRRLLDDKDIDSVIIATPDHWHCLMTVDACSAGKAMYVEKPLGNSIAECQAMVAAKQRHNSVVQVGQWQRSNQHWADAIAFVHSGKLGRVRMAKAWAYLPNAPLLAARPDEPVPAGVNYDMWLGPAPKRPFNPNRFHYTFRWFWDYGGGTMTDWGVHLMDMAILGMKAGAPKSVMSAGGMYAFPTSAAETPDTQTAFFDYGDFSIQWEHSLAIGNGLYGRQTAVAFIGENGTLVVDRGNWTVIPEKSGETFKMTEVPITPVSDKGLSKHAANLIACIKDRSLKPNCTIEEASNTAIICQMGNIAHRTGSKITWDAAKNRFDVAQANKLVTPTYRAPWKLPARA</sequence>
<evidence type="ECO:0000259" key="1">
    <source>
        <dbReference type="Pfam" id="PF01408"/>
    </source>
</evidence>
<protein>
    <submittedName>
        <fullName evidence="3">Tat twin-arginine translocation pathway signal sequence domain protein</fullName>
    </submittedName>
</protein>
<dbReference type="InterPro" id="IPR050463">
    <property type="entry name" value="Gfo/Idh/MocA_oxidrdct_glycsds"/>
</dbReference>
<dbReference type="EMBL" id="GL883080">
    <property type="protein sequence ID" value="EGF89733.1"/>
    <property type="molecule type" value="Genomic_DNA"/>
</dbReference>
<accession>F4QSL3</accession>
<dbReference type="SUPFAM" id="SSF55347">
    <property type="entry name" value="Glyceraldehyde-3-phosphate dehydrogenase-like, C-terminal domain"/>
    <property type="match status" value="1"/>
</dbReference>
<dbReference type="Gene3D" id="3.40.50.720">
    <property type="entry name" value="NAD(P)-binding Rossmann-like Domain"/>
    <property type="match status" value="1"/>
</dbReference>
<dbReference type="AlphaFoldDB" id="F4QSL3"/>
<proteinExistence type="predicted"/>
<dbReference type="GO" id="GO:0000166">
    <property type="term" value="F:nucleotide binding"/>
    <property type="evidence" value="ECO:0007669"/>
    <property type="project" value="InterPro"/>
</dbReference>
<dbReference type="HOGENOM" id="CLU_023194_24_0_5"/>
<dbReference type="InterPro" id="IPR043906">
    <property type="entry name" value="Gfo/Idh/MocA_OxRdtase_bact_C"/>
</dbReference>
<dbReference type="Proteomes" id="UP000006512">
    <property type="component" value="Unassembled WGS sequence"/>
</dbReference>
<feature type="domain" description="Gfo/Idh/MocA-like oxidoreductase N-terminal" evidence="1">
    <location>
        <begin position="34"/>
        <end position="157"/>
    </location>
</feature>
<dbReference type="PROSITE" id="PS51318">
    <property type="entry name" value="TAT"/>
    <property type="match status" value="1"/>
</dbReference>
<dbReference type="PANTHER" id="PTHR43818:SF5">
    <property type="entry name" value="OXIDOREDUCTASE FAMILY PROTEIN"/>
    <property type="match status" value="1"/>
</dbReference>
<feature type="domain" description="Gfo/Idh/MocA-like oxidoreductase bacterial type C-terminal" evidence="2">
    <location>
        <begin position="201"/>
        <end position="252"/>
    </location>
</feature>